<protein>
    <submittedName>
        <fullName evidence="3">PepSY domain-containing protein</fullName>
    </submittedName>
</protein>
<evidence type="ECO:0000313" key="4">
    <source>
        <dbReference type="Proteomes" id="UP001597237"/>
    </source>
</evidence>
<keyword evidence="2" id="KW-0732">Signal</keyword>
<comment type="caution">
    <text evidence="3">The sequence shown here is derived from an EMBL/GenBank/DDBJ whole genome shotgun (WGS) entry which is preliminary data.</text>
</comment>
<keyword evidence="4" id="KW-1185">Reference proteome</keyword>
<sequence>MKRFLAIAAILLAAAPAVHAQPWRDDDRPALGAGGRDQDHARDAVRQGRQAPLSRVLAMIAQRTPGRHLNTTQGDYGGRPAYFVQWQMPDGRVVIFIVDAESGAMLARQGG</sequence>
<feature type="compositionally biased region" description="Basic and acidic residues" evidence="1">
    <location>
        <begin position="36"/>
        <end position="46"/>
    </location>
</feature>
<proteinExistence type="predicted"/>
<dbReference type="Proteomes" id="UP001597237">
    <property type="component" value="Unassembled WGS sequence"/>
</dbReference>
<evidence type="ECO:0000256" key="1">
    <source>
        <dbReference type="SAM" id="MobiDB-lite"/>
    </source>
</evidence>
<evidence type="ECO:0000313" key="3">
    <source>
        <dbReference type="EMBL" id="MFD1784315.1"/>
    </source>
</evidence>
<feature type="chain" id="PRO_5045615495" evidence="2">
    <location>
        <begin position="21"/>
        <end position="111"/>
    </location>
</feature>
<dbReference type="EMBL" id="JBHUEY010000001">
    <property type="protein sequence ID" value="MFD1784315.1"/>
    <property type="molecule type" value="Genomic_DNA"/>
</dbReference>
<feature type="region of interest" description="Disordered" evidence="1">
    <location>
        <begin position="20"/>
        <end position="50"/>
    </location>
</feature>
<feature type="signal peptide" evidence="2">
    <location>
        <begin position="1"/>
        <end position="20"/>
    </location>
</feature>
<organism evidence="3 4">
    <name type="scientific">Phenylobacterium terrae</name>
    <dbReference type="NCBI Taxonomy" id="2665495"/>
    <lineage>
        <taxon>Bacteria</taxon>
        <taxon>Pseudomonadati</taxon>
        <taxon>Pseudomonadota</taxon>
        <taxon>Alphaproteobacteria</taxon>
        <taxon>Caulobacterales</taxon>
        <taxon>Caulobacteraceae</taxon>
        <taxon>Phenylobacterium</taxon>
    </lineage>
</organism>
<dbReference type="RefSeq" id="WP_377283734.1">
    <property type="nucleotide sequence ID" value="NZ_JBHRSI010000009.1"/>
</dbReference>
<accession>A0ABW4N4Y4</accession>
<reference evidence="4" key="1">
    <citation type="journal article" date="2019" name="Int. J. Syst. Evol. Microbiol.">
        <title>The Global Catalogue of Microorganisms (GCM) 10K type strain sequencing project: providing services to taxonomists for standard genome sequencing and annotation.</title>
        <authorList>
            <consortium name="The Broad Institute Genomics Platform"/>
            <consortium name="The Broad Institute Genome Sequencing Center for Infectious Disease"/>
            <person name="Wu L."/>
            <person name="Ma J."/>
        </authorList>
    </citation>
    <scope>NUCLEOTIDE SEQUENCE [LARGE SCALE GENOMIC DNA]</scope>
    <source>
        <strain evidence="4">DFY28</strain>
    </source>
</reference>
<evidence type="ECO:0000256" key="2">
    <source>
        <dbReference type="SAM" id="SignalP"/>
    </source>
</evidence>
<gene>
    <name evidence="3" type="ORF">ACFSC0_12990</name>
</gene>
<name>A0ABW4N4Y4_9CAUL</name>